<feature type="binding site" evidence="7">
    <location>
        <position position="67"/>
    </location>
    <ligand>
        <name>tRNA</name>
        <dbReference type="ChEBI" id="CHEBI:17843"/>
    </ligand>
</feature>
<dbReference type="FunFam" id="3.40.50.1470:FF:000001">
    <property type="entry name" value="Peptidyl-tRNA hydrolase"/>
    <property type="match status" value="1"/>
</dbReference>
<dbReference type="CDD" id="cd00462">
    <property type="entry name" value="PTH"/>
    <property type="match status" value="1"/>
</dbReference>
<name>D7CRT8_TRURR</name>
<dbReference type="GO" id="GO:0004045">
    <property type="term" value="F:peptidyl-tRNA hydrolase activity"/>
    <property type="evidence" value="ECO:0007669"/>
    <property type="project" value="UniProtKB-UniRule"/>
</dbReference>
<dbReference type="GO" id="GO:0000049">
    <property type="term" value="F:tRNA binding"/>
    <property type="evidence" value="ECO:0007669"/>
    <property type="project" value="UniProtKB-UniRule"/>
</dbReference>
<evidence type="ECO:0000256" key="9">
    <source>
        <dbReference type="RuleBase" id="RU004320"/>
    </source>
</evidence>
<dbReference type="EMBL" id="CP002049">
    <property type="protein sequence ID" value="ADI15266.1"/>
    <property type="molecule type" value="Genomic_DNA"/>
</dbReference>
<dbReference type="Gene3D" id="3.40.50.1470">
    <property type="entry name" value="Peptidyl-tRNA hydrolase"/>
    <property type="match status" value="1"/>
</dbReference>
<dbReference type="STRING" id="649638.Trad_2153"/>
<sequence>MTTPPRKRPRLIVGLGNPGPQYENTRHNAGFLVVDLLAARHGVAWRKERQAEVGRWGDVTLLKPLTFMNLSGAAVQAQMTKLRLSPAELLVVHDDLDLPLGRLRLRAGGSAGGQRGVQDTIYRLGPDFTRLKVGISRPPAGWKVENWVLSRFREEERALVEAVVAHAADAVEVLLEAGLEAAMARFNGLDLRPEAGAQAH</sequence>
<evidence type="ECO:0000313" key="10">
    <source>
        <dbReference type="EMBL" id="ADI15266.1"/>
    </source>
</evidence>
<evidence type="ECO:0000256" key="8">
    <source>
        <dbReference type="RuleBase" id="RU000673"/>
    </source>
</evidence>
<reference evidence="10 11" key="2">
    <citation type="journal article" date="2011" name="Stand. Genomic Sci.">
        <title>Complete genome sequence of Truepera radiovictrix type strain (RQ-24).</title>
        <authorList>
            <person name="Ivanova N."/>
            <person name="Rohde C."/>
            <person name="Munk C."/>
            <person name="Nolan M."/>
            <person name="Lucas S."/>
            <person name="Del Rio T.G."/>
            <person name="Tice H."/>
            <person name="Deshpande S."/>
            <person name="Cheng J.F."/>
            <person name="Tapia R."/>
            <person name="Han C."/>
            <person name="Goodwin L."/>
            <person name="Pitluck S."/>
            <person name="Liolios K."/>
            <person name="Mavromatis K."/>
            <person name="Mikhailova N."/>
            <person name="Pati A."/>
            <person name="Chen A."/>
            <person name="Palaniappan K."/>
            <person name="Land M."/>
            <person name="Hauser L."/>
            <person name="Chang Y.J."/>
            <person name="Jeffries C.D."/>
            <person name="Brambilla E."/>
            <person name="Rohde M."/>
            <person name="Goker M."/>
            <person name="Tindall B.J."/>
            <person name="Woyke T."/>
            <person name="Bristow J."/>
            <person name="Eisen J.A."/>
            <person name="Markowitz V."/>
            <person name="Hugenholtz P."/>
            <person name="Kyrpides N.C."/>
            <person name="Klenk H.P."/>
            <person name="Lapidus A."/>
        </authorList>
    </citation>
    <scope>NUCLEOTIDE SEQUENCE [LARGE SCALE GENOMIC DNA]</scope>
    <source>
        <strain evidence="11">DSM 17093 / CIP 108686 / LMG 22925 / RQ-24</strain>
    </source>
</reference>
<dbReference type="SUPFAM" id="SSF53178">
    <property type="entry name" value="Peptidyl-tRNA hydrolase-like"/>
    <property type="match status" value="1"/>
</dbReference>
<feature type="site" description="Discriminates between blocked and unblocked aminoacyl-tRNA" evidence="7">
    <location>
        <position position="17"/>
    </location>
</feature>
<feature type="site" description="Stabilizes the basic form of H active site to accept a proton" evidence="7">
    <location>
        <position position="94"/>
    </location>
</feature>
<evidence type="ECO:0000256" key="6">
    <source>
        <dbReference type="ARBA" id="ARBA00050038"/>
    </source>
</evidence>
<comment type="function">
    <text evidence="7">Catalyzes the release of premature peptidyl moieties from peptidyl-tRNA molecules trapped in stalled 50S ribosomal subunits, and thus maintains levels of free tRNAs and 50S ribosomes.</text>
</comment>
<dbReference type="eggNOG" id="COG0193">
    <property type="taxonomic scope" value="Bacteria"/>
</dbReference>
<dbReference type="InterPro" id="IPR001328">
    <property type="entry name" value="Pept_tRNA_hydro"/>
</dbReference>
<dbReference type="Proteomes" id="UP000000379">
    <property type="component" value="Chromosome"/>
</dbReference>
<comment type="catalytic activity">
    <reaction evidence="7 8">
        <text>an N-acyl-L-alpha-aminoacyl-tRNA + H2O = an N-acyl-L-amino acid + a tRNA + H(+)</text>
        <dbReference type="Rhea" id="RHEA:54448"/>
        <dbReference type="Rhea" id="RHEA-COMP:10123"/>
        <dbReference type="Rhea" id="RHEA-COMP:13883"/>
        <dbReference type="ChEBI" id="CHEBI:15377"/>
        <dbReference type="ChEBI" id="CHEBI:15378"/>
        <dbReference type="ChEBI" id="CHEBI:59874"/>
        <dbReference type="ChEBI" id="CHEBI:78442"/>
        <dbReference type="ChEBI" id="CHEBI:138191"/>
        <dbReference type="EC" id="3.1.1.29"/>
    </reaction>
</comment>
<dbReference type="KEGG" id="tra:Trad_2153"/>
<dbReference type="NCBIfam" id="TIGR00447">
    <property type="entry name" value="pth"/>
    <property type="match status" value="1"/>
</dbReference>
<dbReference type="GO" id="GO:0005737">
    <property type="term" value="C:cytoplasm"/>
    <property type="evidence" value="ECO:0007669"/>
    <property type="project" value="UniProtKB-SubCell"/>
</dbReference>
<evidence type="ECO:0000256" key="2">
    <source>
        <dbReference type="ARBA" id="ARBA00022555"/>
    </source>
</evidence>
<feature type="binding site" evidence="7">
    <location>
        <position position="69"/>
    </location>
    <ligand>
        <name>tRNA</name>
        <dbReference type="ChEBI" id="CHEBI:17843"/>
    </ligand>
</feature>
<dbReference type="PANTHER" id="PTHR17224">
    <property type="entry name" value="PEPTIDYL-TRNA HYDROLASE"/>
    <property type="match status" value="1"/>
</dbReference>
<feature type="binding site" evidence="7">
    <location>
        <position position="22"/>
    </location>
    <ligand>
        <name>tRNA</name>
        <dbReference type="ChEBI" id="CHEBI:17843"/>
    </ligand>
</feature>
<protein>
    <recommendedName>
        <fullName evidence="6 7">Peptidyl-tRNA hydrolase</fullName>
        <shortName evidence="7">Pth</shortName>
        <ecNumber evidence="1 7">3.1.1.29</ecNumber>
    </recommendedName>
</protein>
<comment type="similarity">
    <text evidence="5 7 9">Belongs to the PTH family.</text>
</comment>
<gene>
    <name evidence="7" type="primary">pth</name>
    <name evidence="10" type="ordered locus">Trad_2153</name>
</gene>
<feature type="active site" description="Proton acceptor" evidence="7">
    <location>
        <position position="27"/>
    </location>
</feature>
<dbReference type="GO" id="GO:0072344">
    <property type="term" value="P:rescue of stalled ribosome"/>
    <property type="evidence" value="ECO:0007669"/>
    <property type="project" value="UniProtKB-UniRule"/>
</dbReference>
<dbReference type="HOGENOM" id="CLU_062456_4_1_0"/>
<comment type="caution">
    <text evidence="7">Lacks conserved residue(s) required for the propagation of feature annotation.</text>
</comment>
<evidence type="ECO:0000256" key="7">
    <source>
        <dbReference type="HAMAP-Rule" id="MF_00083"/>
    </source>
</evidence>
<dbReference type="InterPro" id="IPR018171">
    <property type="entry name" value="Pept_tRNA_hydro_CS"/>
</dbReference>
<dbReference type="PROSITE" id="PS01195">
    <property type="entry name" value="PEPT_TRNA_HYDROL_1"/>
    <property type="match status" value="1"/>
</dbReference>
<evidence type="ECO:0000256" key="5">
    <source>
        <dbReference type="ARBA" id="ARBA00038063"/>
    </source>
</evidence>
<evidence type="ECO:0000256" key="1">
    <source>
        <dbReference type="ARBA" id="ARBA00013260"/>
    </source>
</evidence>
<dbReference type="OrthoDB" id="9800507at2"/>
<evidence type="ECO:0000256" key="3">
    <source>
        <dbReference type="ARBA" id="ARBA00022801"/>
    </source>
</evidence>
<accession>D7CRT8</accession>
<dbReference type="InterPro" id="IPR036416">
    <property type="entry name" value="Pept_tRNA_hydro_sf"/>
</dbReference>
<comment type="function">
    <text evidence="7">Hydrolyzes ribosome-free peptidyl-tRNAs (with 1 or more amino acids incorporated), which drop off the ribosome during protein synthesis, or as a result of ribosome stalling.</text>
</comment>
<keyword evidence="11" id="KW-1185">Reference proteome</keyword>
<keyword evidence="4 7" id="KW-0694">RNA-binding</keyword>
<evidence type="ECO:0000313" key="11">
    <source>
        <dbReference type="Proteomes" id="UP000000379"/>
    </source>
</evidence>
<dbReference type="PANTHER" id="PTHR17224:SF1">
    <property type="entry name" value="PEPTIDYL-TRNA HYDROLASE"/>
    <property type="match status" value="1"/>
</dbReference>
<keyword evidence="2 7" id="KW-0820">tRNA-binding</keyword>
<reference evidence="11" key="1">
    <citation type="submission" date="2010-05" db="EMBL/GenBank/DDBJ databases">
        <title>The complete genome of Truepera radiovictris DSM 17093.</title>
        <authorList>
            <consortium name="US DOE Joint Genome Institute (JGI-PGF)"/>
            <person name="Lucas S."/>
            <person name="Copeland A."/>
            <person name="Lapidus A."/>
            <person name="Glavina del Rio T."/>
            <person name="Dalin E."/>
            <person name="Tice H."/>
            <person name="Bruce D."/>
            <person name="Goodwin L."/>
            <person name="Pitluck S."/>
            <person name="Kyrpides N."/>
            <person name="Mavromatis K."/>
            <person name="Ovchinnikova G."/>
            <person name="Munk A.C."/>
            <person name="Detter J.C."/>
            <person name="Han C."/>
            <person name="Tapia R."/>
            <person name="Land M."/>
            <person name="Hauser L."/>
            <person name="Markowitz V."/>
            <person name="Cheng J.-F."/>
            <person name="Hugenholtz P."/>
            <person name="Woyke T."/>
            <person name="Wu D."/>
            <person name="Tindall B."/>
            <person name="Pomrenke H.G."/>
            <person name="Brambilla E."/>
            <person name="Klenk H.-P."/>
            <person name="Eisen J.A."/>
        </authorList>
    </citation>
    <scope>NUCLEOTIDE SEQUENCE [LARGE SCALE GENOMIC DNA]</scope>
    <source>
        <strain evidence="11">DSM 17093 / CIP 108686 / LMG 22925 / RQ-24</strain>
    </source>
</reference>
<comment type="subunit">
    <text evidence="7">Monomer.</text>
</comment>
<dbReference type="RefSeq" id="WP_013178630.1">
    <property type="nucleotide sequence ID" value="NC_014221.1"/>
</dbReference>
<dbReference type="Pfam" id="PF01195">
    <property type="entry name" value="Pept_tRNA_hydro"/>
    <property type="match status" value="1"/>
</dbReference>
<dbReference type="GO" id="GO:0006515">
    <property type="term" value="P:protein quality control for misfolded or incompletely synthesized proteins"/>
    <property type="evidence" value="ECO:0007669"/>
    <property type="project" value="UniProtKB-UniRule"/>
</dbReference>
<dbReference type="HAMAP" id="MF_00083">
    <property type="entry name" value="Pept_tRNA_hydro_bact"/>
    <property type="match status" value="1"/>
</dbReference>
<dbReference type="EC" id="3.1.1.29" evidence="1 7"/>
<comment type="subcellular location">
    <subcellularLocation>
        <location evidence="7">Cytoplasm</location>
    </subcellularLocation>
</comment>
<proteinExistence type="inferred from homology"/>
<evidence type="ECO:0000256" key="4">
    <source>
        <dbReference type="ARBA" id="ARBA00022884"/>
    </source>
</evidence>
<organism evidence="10 11">
    <name type="scientific">Truepera radiovictrix (strain DSM 17093 / CIP 108686 / LMG 22925 / RQ-24)</name>
    <dbReference type="NCBI Taxonomy" id="649638"/>
    <lineage>
        <taxon>Bacteria</taxon>
        <taxon>Thermotogati</taxon>
        <taxon>Deinococcota</taxon>
        <taxon>Deinococci</taxon>
        <taxon>Trueperales</taxon>
        <taxon>Trueperaceae</taxon>
        <taxon>Truepera</taxon>
    </lineage>
</organism>
<dbReference type="AlphaFoldDB" id="D7CRT8"/>
<keyword evidence="3 7" id="KW-0378">Hydrolase</keyword>
<keyword evidence="7" id="KW-0963">Cytoplasm</keyword>